<feature type="region of interest" description="Disordered" evidence="1">
    <location>
        <begin position="205"/>
        <end position="238"/>
    </location>
</feature>
<dbReference type="Proteomes" id="UP000019763">
    <property type="component" value="Unassembled WGS sequence"/>
</dbReference>
<reference evidence="2" key="1">
    <citation type="submission" date="2013-12" db="EMBL/GenBank/DDBJ databases">
        <authorList>
            <person name="Omoto C.K."/>
            <person name="Sibley D."/>
            <person name="Venepally P."/>
            <person name="Hadjithomas M."/>
            <person name="Karamycheva S."/>
            <person name="Brunk B."/>
            <person name="Roos D."/>
            <person name="Caler E."/>
            <person name="Lorenzi H."/>
        </authorList>
    </citation>
    <scope>NUCLEOTIDE SEQUENCE</scope>
</reference>
<feature type="region of interest" description="Disordered" evidence="1">
    <location>
        <begin position="125"/>
        <end position="193"/>
    </location>
</feature>
<feature type="region of interest" description="Disordered" evidence="1">
    <location>
        <begin position="342"/>
        <end position="377"/>
    </location>
</feature>
<evidence type="ECO:0000256" key="1">
    <source>
        <dbReference type="SAM" id="MobiDB-lite"/>
    </source>
</evidence>
<gene>
    <name evidence="2" type="ORF">GNI_001570</name>
</gene>
<feature type="compositionally biased region" description="Gly residues" evidence="1">
    <location>
        <begin position="126"/>
        <end position="148"/>
    </location>
</feature>
<protein>
    <submittedName>
        <fullName evidence="2">Uncharacterized protein</fullName>
    </submittedName>
</protein>
<dbReference type="EMBL" id="AFNH02000013">
    <property type="protein sequence ID" value="EZG89643.1"/>
    <property type="molecule type" value="Genomic_DNA"/>
</dbReference>
<comment type="caution">
    <text evidence="2">The sequence shown here is derived from an EMBL/GenBank/DDBJ whole genome shotgun (WGS) entry which is preliminary data.</text>
</comment>
<sequence length="377" mass="40100">MDDELSGQVEDALSDNRVPRYVKQLIQDIYAQLCFRSVNHSAHNPEYAEDERWVEVGSYGFFGGLNPGSLTKRPGSSLLEKPGRPNLSTLPSIPLRRRAFDFRGQPPASQMVAGPAMAGPAMNGPMTGGPGPMTGGPGPMAGGPGPVTGGPMAAGGPMTGGPGSMTESGRGEGVRTQPELRSGCAETRAMSPPRIDVGAITRQLHGDPAQFSDSRTLASDRPGEGRPGFKSASVSRSAHLLHSAATSATGTAPGSPHQMHPAQLMAQHSQGMAQQAMAQQAMMQQQTINRASGLMVSRSMSRDRQMQGPVQGMMQGQAMQGQAMQGQAMQGQAMQGQAMQGQAMQGQACKDKRCRDRRCRGRRCKDKRCKDKRCKDR</sequence>
<keyword evidence="3" id="KW-1185">Reference proteome</keyword>
<dbReference type="GeneID" id="22910338"/>
<dbReference type="RefSeq" id="XP_011128477.1">
    <property type="nucleotide sequence ID" value="XM_011130175.1"/>
</dbReference>
<organism evidence="2 3">
    <name type="scientific">Gregarina niphandrodes</name>
    <name type="common">Septate eugregarine</name>
    <dbReference type="NCBI Taxonomy" id="110365"/>
    <lineage>
        <taxon>Eukaryota</taxon>
        <taxon>Sar</taxon>
        <taxon>Alveolata</taxon>
        <taxon>Apicomplexa</taxon>
        <taxon>Conoidasida</taxon>
        <taxon>Gregarinasina</taxon>
        <taxon>Eugregarinorida</taxon>
        <taxon>Gregarinidae</taxon>
        <taxon>Gregarina</taxon>
    </lineage>
</organism>
<dbReference type="VEuPathDB" id="CryptoDB:GNI_001570"/>
<proteinExistence type="predicted"/>
<accession>A0A023BDS4</accession>
<evidence type="ECO:0000313" key="2">
    <source>
        <dbReference type="EMBL" id="EZG89643.1"/>
    </source>
</evidence>
<dbReference type="AlphaFoldDB" id="A0A023BDS4"/>
<name>A0A023BDS4_GRENI</name>
<evidence type="ECO:0000313" key="3">
    <source>
        <dbReference type="Proteomes" id="UP000019763"/>
    </source>
</evidence>
<feature type="compositionally biased region" description="Basic residues" evidence="1">
    <location>
        <begin position="355"/>
        <end position="377"/>
    </location>
</feature>